<dbReference type="AlphaFoldDB" id="A0A4Q1D296"/>
<dbReference type="GO" id="GO:0003677">
    <property type="term" value="F:DNA binding"/>
    <property type="evidence" value="ECO:0007669"/>
    <property type="project" value="UniProtKB-KW"/>
</dbReference>
<sequence>MLLLGGLLIKSASAQSDTCKQRYVKTPTGYLMVLREGDNVFAEIEKLAVREKVPAASFFGLGFAGSAIFGFYDFNKKKFNPKEFKRVEMGSLTGSIAWSEGRPSLHMHGVATDEKFQAFGGHLLSLAVGTGSMEITVMVHDQKRERKVEQPLNANVLQLPSCEGAR</sequence>
<dbReference type="Pfam" id="PF03479">
    <property type="entry name" value="PCC"/>
    <property type="match status" value="1"/>
</dbReference>
<feature type="domain" description="PPC" evidence="1">
    <location>
        <begin position="24"/>
        <end position="160"/>
    </location>
</feature>
<dbReference type="PANTHER" id="PTHR34988:SF1">
    <property type="entry name" value="DNA-BINDING PROTEIN"/>
    <property type="match status" value="1"/>
</dbReference>
<keyword evidence="3" id="KW-1185">Reference proteome</keyword>
<dbReference type="OrthoDB" id="9798999at2"/>
<evidence type="ECO:0000313" key="2">
    <source>
        <dbReference type="EMBL" id="RXK82005.1"/>
    </source>
</evidence>
<evidence type="ECO:0000313" key="3">
    <source>
        <dbReference type="Proteomes" id="UP000290545"/>
    </source>
</evidence>
<dbReference type="InterPro" id="IPR025707">
    <property type="entry name" value="DNA_bp_PD1"/>
</dbReference>
<gene>
    <name evidence="2" type="ORF">ESB13_19370</name>
</gene>
<protein>
    <submittedName>
        <fullName evidence="2">DNA-binding protein</fullName>
    </submittedName>
</protein>
<dbReference type="Proteomes" id="UP000290545">
    <property type="component" value="Unassembled WGS sequence"/>
</dbReference>
<evidence type="ECO:0000259" key="1">
    <source>
        <dbReference type="PROSITE" id="PS51742"/>
    </source>
</evidence>
<organism evidence="2 3">
    <name type="scientific">Filimonas effusa</name>
    <dbReference type="NCBI Taxonomy" id="2508721"/>
    <lineage>
        <taxon>Bacteria</taxon>
        <taxon>Pseudomonadati</taxon>
        <taxon>Bacteroidota</taxon>
        <taxon>Chitinophagia</taxon>
        <taxon>Chitinophagales</taxon>
        <taxon>Chitinophagaceae</taxon>
        <taxon>Filimonas</taxon>
    </lineage>
</organism>
<proteinExistence type="predicted"/>
<keyword evidence="2" id="KW-0238">DNA-binding</keyword>
<reference evidence="2 3" key="1">
    <citation type="submission" date="2019-01" db="EMBL/GenBank/DDBJ databases">
        <title>Filimonas sp. strain TTM-71.</title>
        <authorList>
            <person name="Chen W.-M."/>
        </authorList>
    </citation>
    <scope>NUCLEOTIDE SEQUENCE [LARGE SCALE GENOMIC DNA]</scope>
    <source>
        <strain evidence="2 3">TTM-71</strain>
    </source>
</reference>
<dbReference type="PIRSF" id="PIRSF016702">
    <property type="entry name" value="DNA_bp_PD1"/>
    <property type="match status" value="1"/>
</dbReference>
<dbReference type="Gene3D" id="3.30.1330.80">
    <property type="entry name" value="Hypothetical protein, similar to alpha- acetolactate decarboxylase, domain 2"/>
    <property type="match status" value="1"/>
</dbReference>
<name>A0A4Q1D296_9BACT</name>
<accession>A0A4Q1D296</accession>
<dbReference type="CDD" id="cd11378">
    <property type="entry name" value="DUF296"/>
    <property type="match status" value="1"/>
</dbReference>
<dbReference type="EMBL" id="SDHZ01000003">
    <property type="protein sequence ID" value="RXK82005.1"/>
    <property type="molecule type" value="Genomic_DNA"/>
</dbReference>
<dbReference type="PANTHER" id="PTHR34988">
    <property type="entry name" value="PROTEIN, PUTATIVE-RELATED"/>
    <property type="match status" value="1"/>
</dbReference>
<comment type="caution">
    <text evidence="2">The sequence shown here is derived from an EMBL/GenBank/DDBJ whole genome shotgun (WGS) entry which is preliminary data.</text>
</comment>
<dbReference type="SUPFAM" id="SSF117856">
    <property type="entry name" value="AF0104/ALDC/Ptd012-like"/>
    <property type="match status" value="1"/>
</dbReference>
<dbReference type="InterPro" id="IPR005175">
    <property type="entry name" value="PPC_dom"/>
</dbReference>
<dbReference type="PROSITE" id="PS51742">
    <property type="entry name" value="PPC"/>
    <property type="match status" value="1"/>
</dbReference>